<dbReference type="SUPFAM" id="SSF159238">
    <property type="entry name" value="SO1590-like"/>
    <property type="match status" value="1"/>
</dbReference>
<dbReference type="RefSeq" id="WP_116024423.1">
    <property type="nucleotide sequence ID" value="NZ_QTTT01000001.1"/>
</dbReference>
<sequence>MSGLRHGLTLAAGLLVAVAAVSTRAAASPAAGAGDGGRIAEGTFKVVSFTNEPFKQLEDGTHLSRFAAVDAFEGGIQGRGEAEATMYNRPDGSARDVGYIHVVGTLDGRSGGFVLETVGRFDGESVTATWKIVPGSGTGELRGLRGHGTETAAPTDDGWLAHYRLTYYLG</sequence>
<accession>A0A3D9SSV7</accession>
<comment type="caution">
    <text evidence="2">The sequence shown here is derived from an EMBL/GenBank/DDBJ whole genome shotgun (WGS) entry which is preliminary data.</text>
</comment>
<organism evidence="2 3">
    <name type="scientific">Thermomonospora umbrina</name>
    <dbReference type="NCBI Taxonomy" id="111806"/>
    <lineage>
        <taxon>Bacteria</taxon>
        <taxon>Bacillati</taxon>
        <taxon>Actinomycetota</taxon>
        <taxon>Actinomycetes</taxon>
        <taxon>Streptosporangiales</taxon>
        <taxon>Thermomonosporaceae</taxon>
        <taxon>Thermomonospora</taxon>
    </lineage>
</organism>
<dbReference type="OrthoDB" id="882224at2"/>
<dbReference type="Gene3D" id="2.40.350.10">
    <property type="entry name" value="SO1590-like"/>
    <property type="match status" value="1"/>
</dbReference>
<reference evidence="2 3" key="1">
    <citation type="submission" date="2018-08" db="EMBL/GenBank/DDBJ databases">
        <title>Sequencing the genomes of 1000 actinobacteria strains.</title>
        <authorList>
            <person name="Klenk H.-P."/>
        </authorList>
    </citation>
    <scope>NUCLEOTIDE SEQUENCE [LARGE SCALE GENOMIC DNA]</scope>
    <source>
        <strain evidence="2 3">DSM 43927</strain>
    </source>
</reference>
<dbReference type="InterPro" id="IPR023159">
    <property type="entry name" value="SO1590-like_sf"/>
</dbReference>
<keyword evidence="1" id="KW-0732">Signal</keyword>
<evidence type="ECO:0000256" key="1">
    <source>
        <dbReference type="SAM" id="SignalP"/>
    </source>
</evidence>
<dbReference type="AlphaFoldDB" id="A0A3D9SSV7"/>
<dbReference type="EMBL" id="QTTT01000001">
    <property type="protein sequence ID" value="REE99059.1"/>
    <property type="molecule type" value="Genomic_DNA"/>
</dbReference>
<proteinExistence type="predicted"/>
<feature type="signal peptide" evidence="1">
    <location>
        <begin position="1"/>
        <end position="27"/>
    </location>
</feature>
<dbReference type="Pfam" id="PF11528">
    <property type="entry name" value="DUF3224"/>
    <property type="match status" value="1"/>
</dbReference>
<dbReference type="InterPro" id="IPR021607">
    <property type="entry name" value="DUF3224"/>
</dbReference>
<feature type="chain" id="PRO_5017617628" evidence="1">
    <location>
        <begin position="28"/>
        <end position="170"/>
    </location>
</feature>
<gene>
    <name evidence="2" type="ORF">DFJ69_4564</name>
</gene>
<dbReference type="Proteomes" id="UP000256661">
    <property type="component" value="Unassembled WGS sequence"/>
</dbReference>
<evidence type="ECO:0000313" key="2">
    <source>
        <dbReference type="EMBL" id="REE99059.1"/>
    </source>
</evidence>
<evidence type="ECO:0000313" key="3">
    <source>
        <dbReference type="Proteomes" id="UP000256661"/>
    </source>
</evidence>
<protein>
    <submittedName>
        <fullName evidence="2">Uncharacterized protein DUF3224</fullName>
    </submittedName>
</protein>
<keyword evidence="3" id="KW-1185">Reference proteome</keyword>
<name>A0A3D9SSV7_9ACTN</name>